<proteinExistence type="predicted"/>
<dbReference type="AlphaFoldDB" id="A0A1M6Z7V1"/>
<name>A0A1M6Z7V1_9BACT</name>
<sequence>MGLITTIEQFREYIPVNKNTFSLSSIQPDMDLVEEDRIKPLVGRAFFYQMESKVKAGDELTAAETSVLRLLRLAVATLAMVSYLPAGQLQITDMGVTVTQTTDQKNPAQWQMNQFRANLQGKGYNALEKALTLLDEHIDAPEFAAWATSAAATASHKFFLNTASAFSEHYNIGSSRLTYLALLPTLRKMERFSLEPVLGSEYYLELKEQIMDRDLSADNVRVLDQFVRPALAHLVVAKAVPEIGLGLNGDAIELNVYRLDDANQKEADASLDSLLAMKVEQALADANVYLERLKKYLNANASATKYATYFASSVYQSPTAPRAVVRTAPDGAVYGWL</sequence>
<dbReference type="OrthoDB" id="872721at2"/>
<gene>
    <name evidence="1" type="ORF">SAMN02746009_02446</name>
</gene>
<dbReference type="Proteomes" id="UP000183947">
    <property type="component" value="Unassembled WGS sequence"/>
</dbReference>
<dbReference type="Pfam" id="PF20459">
    <property type="entry name" value="DUF6712"/>
    <property type="match status" value="2"/>
</dbReference>
<evidence type="ECO:0000313" key="2">
    <source>
        <dbReference type="Proteomes" id="UP000183947"/>
    </source>
</evidence>
<accession>A0A1M6Z7V1</accession>
<evidence type="ECO:0000313" key="1">
    <source>
        <dbReference type="EMBL" id="SHL26399.1"/>
    </source>
</evidence>
<organism evidence="1 2">
    <name type="scientific">Hymenobacter psychrotolerans DSM 18569</name>
    <dbReference type="NCBI Taxonomy" id="1121959"/>
    <lineage>
        <taxon>Bacteria</taxon>
        <taxon>Pseudomonadati</taxon>
        <taxon>Bacteroidota</taxon>
        <taxon>Cytophagia</taxon>
        <taxon>Cytophagales</taxon>
        <taxon>Hymenobacteraceae</taxon>
        <taxon>Hymenobacter</taxon>
    </lineage>
</organism>
<protein>
    <submittedName>
        <fullName evidence="1">Uncharacterized protein</fullName>
    </submittedName>
</protein>
<reference evidence="2" key="1">
    <citation type="submission" date="2016-11" db="EMBL/GenBank/DDBJ databases">
        <authorList>
            <person name="Varghese N."/>
            <person name="Submissions S."/>
        </authorList>
    </citation>
    <scope>NUCLEOTIDE SEQUENCE [LARGE SCALE GENOMIC DNA]</scope>
    <source>
        <strain evidence="2">DSM 18569</strain>
    </source>
</reference>
<dbReference type="InterPro" id="IPR046558">
    <property type="entry name" value="DUF6712"/>
</dbReference>
<dbReference type="EMBL" id="FRAS01000012">
    <property type="protein sequence ID" value="SHL26399.1"/>
    <property type="molecule type" value="Genomic_DNA"/>
</dbReference>
<keyword evidence="2" id="KW-1185">Reference proteome</keyword>
<dbReference type="RefSeq" id="WP_073285237.1">
    <property type="nucleotide sequence ID" value="NZ_FRAS01000012.1"/>
</dbReference>
<dbReference type="STRING" id="1121959.SAMN02746009_02446"/>